<evidence type="ECO:0000256" key="1">
    <source>
        <dbReference type="PROSITE-ProRule" id="PRU00285"/>
    </source>
</evidence>
<dbReference type="OrthoDB" id="9808910at2"/>
<keyword evidence="6" id="KW-1185">Reference proteome</keyword>
<organism evidence="5 6">
    <name type="scientific">Lutibaculum baratangense AMV1</name>
    <dbReference type="NCBI Taxonomy" id="631454"/>
    <lineage>
        <taxon>Bacteria</taxon>
        <taxon>Pseudomonadati</taxon>
        <taxon>Pseudomonadota</taxon>
        <taxon>Alphaproteobacteria</taxon>
        <taxon>Hyphomicrobiales</taxon>
        <taxon>Tepidamorphaceae</taxon>
        <taxon>Lutibaculum</taxon>
    </lineage>
</organism>
<dbReference type="CDD" id="cd06464">
    <property type="entry name" value="ACD_sHsps-like"/>
    <property type="match status" value="1"/>
</dbReference>
<feature type="compositionally biased region" description="Basic and acidic residues" evidence="3">
    <location>
        <begin position="1"/>
        <end position="15"/>
    </location>
</feature>
<gene>
    <name evidence="5" type="ORF">N177_1752</name>
</gene>
<dbReference type="AlphaFoldDB" id="V4R0F8"/>
<dbReference type="PROSITE" id="PS01031">
    <property type="entry name" value="SHSP"/>
    <property type="match status" value="1"/>
</dbReference>
<reference evidence="5 6" key="1">
    <citation type="journal article" date="2014" name="Genome Announc.">
        <title>Draft Genome Sequence of Lutibaculum baratangense Strain AMV1T, Isolated from a Mud Volcano in Andamans, India.</title>
        <authorList>
            <person name="Singh A."/>
            <person name="Sreenivas A."/>
            <person name="Sathyanarayana Reddy G."/>
            <person name="Pinnaka A.K."/>
            <person name="Shivaji S."/>
        </authorList>
    </citation>
    <scope>NUCLEOTIDE SEQUENCE [LARGE SCALE GENOMIC DNA]</scope>
    <source>
        <strain evidence="5 6">AMV1</strain>
    </source>
</reference>
<dbReference type="PANTHER" id="PTHR11527">
    <property type="entry name" value="HEAT-SHOCK PROTEIN 20 FAMILY MEMBER"/>
    <property type="match status" value="1"/>
</dbReference>
<evidence type="ECO:0000256" key="2">
    <source>
        <dbReference type="RuleBase" id="RU003616"/>
    </source>
</evidence>
<dbReference type="eggNOG" id="COG0071">
    <property type="taxonomic scope" value="Bacteria"/>
</dbReference>
<dbReference type="Proteomes" id="UP000017819">
    <property type="component" value="Unassembled WGS sequence"/>
</dbReference>
<dbReference type="InterPro" id="IPR008978">
    <property type="entry name" value="HSP20-like_chaperone"/>
</dbReference>
<dbReference type="EMBL" id="AWXZ01000020">
    <property type="protein sequence ID" value="ESR25457.1"/>
    <property type="molecule type" value="Genomic_DNA"/>
</dbReference>
<feature type="region of interest" description="Disordered" evidence="3">
    <location>
        <begin position="1"/>
        <end position="25"/>
    </location>
</feature>
<feature type="domain" description="SHSP" evidence="4">
    <location>
        <begin position="60"/>
        <end position="173"/>
    </location>
</feature>
<dbReference type="RefSeq" id="WP_023431893.1">
    <property type="nucleotide sequence ID" value="NZ_AWXZ01000020.1"/>
</dbReference>
<protein>
    <submittedName>
        <fullName evidence="5">Heat shock protein Hsp20</fullName>
    </submittedName>
</protein>
<dbReference type="InterPro" id="IPR031107">
    <property type="entry name" value="Small_HSP"/>
</dbReference>
<evidence type="ECO:0000313" key="6">
    <source>
        <dbReference type="Proteomes" id="UP000017819"/>
    </source>
</evidence>
<feature type="compositionally biased region" description="Low complexity" evidence="3">
    <location>
        <begin position="16"/>
        <end position="25"/>
    </location>
</feature>
<dbReference type="Gene3D" id="2.60.40.790">
    <property type="match status" value="1"/>
</dbReference>
<sequence>MTAEKLDVTRDEKARAPVPAGGAASALSGLRDEFDRLFDRVAGRFWSLPGELSTSFRFDSPLGTTMPAVDVSEADGHYEITAELPGLEAQNVHVSVQNGLLTISGEKSEEKKEEKKNCYLSERRYGSFRRSFQVPDSVDADKSEAKFEKGILRVSLPKTAQAAEKKTIEVKAA</sequence>
<proteinExistence type="inferred from homology"/>
<evidence type="ECO:0000256" key="3">
    <source>
        <dbReference type="SAM" id="MobiDB-lite"/>
    </source>
</evidence>
<name>V4R0F8_9HYPH</name>
<dbReference type="InterPro" id="IPR002068">
    <property type="entry name" value="A-crystallin/Hsp20_dom"/>
</dbReference>
<dbReference type="SUPFAM" id="SSF49764">
    <property type="entry name" value="HSP20-like chaperones"/>
    <property type="match status" value="1"/>
</dbReference>
<accession>V4R0F8</accession>
<keyword evidence="5" id="KW-0346">Stress response</keyword>
<dbReference type="STRING" id="631454.N177_1752"/>
<dbReference type="Pfam" id="PF00011">
    <property type="entry name" value="HSP20"/>
    <property type="match status" value="1"/>
</dbReference>
<evidence type="ECO:0000313" key="5">
    <source>
        <dbReference type="EMBL" id="ESR25457.1"/>
    </source>
</evidence>
<comment type="similarity">
    <text evidence="1 2">Belongs to the small heat shock protein (HSP20) family.</text>
</comment>
<evidence type="ECO:0000259" key="4">
    <source>
        <dbReference type="PROSITE" id="PS01031"/>
    </source>
</evidence>
<dbReference type="PATRIC" id="fig|631454.5.peg.1731"/>
<comment type="caution">
    <text evidence="5">The sequence shown here is derived from an EMBL/GenBank/DDBJ whole genome shotgun (WGS) entry which is preliminary data.</text>
</comment>